<dbReference type="RefSeq" id="WP_079591748.1">
    <property type="nucleotide sequence ID" value="NZ_FUYX01000009.1"/>
</dbReference>
<dbReference type="EMBL" id="FUYX01000009">
    <property type="protein sequence ID" value="SKB96785.1"/>
    <property type="molecule type" value="Genomic_DNA"/>
</dbReference>
<evidence type="ECO:0000313" key="1">
    <source>
        <dbReference type="EMBL" id="SKB96785.1"/>
    </source>
</evidence>
<name>A0A1T5FKW1_9HYPH</name>
<sequence length="298" mass="31442">MAYGVVPSGFDLKRLPEILADIQAANIATFGPGVIQTDQSPLGQLNGLHADLAASLWELALSVYQSLDPDQAEGARLDQVAKLRLLTRAPGESDIDFRQAITNAGRARIDMSDLSQALSALPGVTWVQTYVNDGDAADADGINAHSVAVAILGGDDDEIAKTVRAYVVPGIGTYGNTTLETTIEGFCRSIKIIRPAVVNVTIEVDVEAQPDRNGCPPPSALAIASGLAQSLTGTSRPRNGQDVTEFLARQAIESRYPNIRVVAVRASRTPAAVGAVPVAIDFFEIMAVSADRITVIPQ</sequence>
<accession>A0A1T5FKW1</accession>
<organism evidence="1 2">
    <name type="scientific">Bosea thiooxidans</name>
    <dbReference type="NCBI Taxonomy" id="53254"/>
    <lineage>
        <taxon>Bacteria</taxon>
        <taxon>Pseudomonadati</taxon>
        <taxon>Pseudomonadota</taxon>
        <taxon>Alphaproteobacteria</taxon>
        <taxon>Hyphomicrobiales</taxon>
        <taxon>Boseaceae</taxon>
        <taxon>Bosea</taxon>
    </lineage>
</organism>
<dbReference type="AlphaFoldDB" id="A0A1T5FKW1"/>
<dbReference type="Proteomes" id="UP000190130">
    <property type="component" value="Unassembled WGS sequence"/>
</dbReference>
<protein>
    <recommendedName>
        <fullName evidence="3">Baseplate protein J-like domain-containing protein</fullName>
    </recommendedName>
</protein>
<reference evidence="1 2" key="1">
    <citation type="submission" date="2017-02" db="EMBL/GenBank/DDBJ databases">
        <authorList>
            <person name="Peterson S.W."/>
        </authorList>
    </citation>
    <scope>NUCLEOTIDE SEQUENCE [LARGE SCALE GENOMIC DNA]</scope>
    <source>
        <strain evidence="1 2">DSM 9653</strain>
    </source>
</reference>
<evidence type="ECO:0008006" key="3">
    <source>
        <dbReference type="Google" id="ProtNLM"/>
    </source>
</evidence>
<proteinExistence type="predicted"/>
<gene>
    <name evidence="1" type="ORF">SAMN05660750_03314</name>
</gene>
<evidence type="ECO:0000313" key="2">
    <source>
        <dbReference type="Proteomes" id="UP000190130"/>
    </source>
</evidence>
<dbReference type="OrthoDB" id="7904838at2"/>